<proteinExistence type="predicted"/>
<dbReference type="AlphaFoldDB" id="A0A8S1RNE8"/>
<dbReference type="GO" id="GO:0019829">
    <property type="term" value="F:ATPase-coupled monoatomic cation transmembrane transporter activity"/>
    <property type="evidence" value="ECO:0007669"/>
    <property type="project" value="TreeGrafter"/>
</dbReference>
<evidence type="ECO:0000313" key="10">
    <source>
        <dbReference type="Proteomes" id="UP000692954"/>
    </source>
</evidence>
<keyword evidence="7" id="KW-1278">Translocase</keyword>
<keyword evidence="5" id="KW-0067">ATP-binding</keyword>
<keyword evidence="2" id="KW-0597">Phosphoprotein</keyword>
<dbReference type="Pfam" id="PF13246">
    <property type="entry name" value="Cation_ATPase"/>
    <property type="match status" value="1"/>
</dbReference>
<accession>A0A8S1RNE8</accession>
<keyword evidence="3" id="KW-0479">Metal-binding</keyword>
<dbReference type="GO" id="GO:0140358">
    <property type="term" value="F:P-type transmembrane transporter activity"/>
    <property type="evidence" value="ECO:0007669"/>
    <property type="project" value="InterPro"/>
</dbReference>
<evidence type="ECO:0000256" key="5">
    <source>
        <dbReference type="ARBA" id="ARBA00022840"/>
    </source>
</evidence>
<keyword evidence="8" id="KW-0472">Membrane</keyword>
<dbReference type="GO" id="GO:0005524">
    <property type="term" value="F:ATP binding"/>
    <property type="evidence" value="ECO:0007669"/>
    <property type="project" value="UniProtKB-KW"/>
</dbReference>
<organism evidence="9 10">
    <name type="scientific">Paramecium sonneborni</name>
    <dbReference type="NCBI Taxonomy" id="65129"/>
    <lineage>
        <taxon>Eukaryota</taxon>
        <taxon>Sar</taxon>
        <taxon>Alveolata</taxon>
        <taxon>Ciliophora</taxon>
        <taxon>Intramacronucleata</taxon>
        <taxon>Oligohymenophorea</taxon>
        <taxon>Peniculida</taxon>
        <taxon>Parameciidae</taxon>
        <taxon>Paramecium</taxon>
    </lineage>
</organism>
<evidence type="ECO:0000256" key="2">
    <source>
        <dbReference type="ARBA" id="ARBA00022553"/>
    </source>
</evidence>
<dbReference type="EMBL" id="CAJJDN010000268">
    <property type="protein sequence ID" value="CAD8130191.1"/>
    <property type="molecule type" value="Genomic_DNA"/>
</dbReference>
<protein>
    <submittedName>
        <fullName evidence="9">Uncharacterized protein</fullName>
    </submittedName>
</protein>
<dbReference type="OrthoDB" id="48943at2759"/>
<evidence type="ECO:0000256" key="8">
    <source>
        <dbReference type="SAM" id="Phobius"/>
    </source>
</evidence>
<keyword evidence="4" id="KW-0547">Nucleotide-binding</keyword>
<dbReference type="GO" id="GO:0016020">
    <property type="term" value="C:membrane"/>
    <property type="evidence" value="ECO:0007669"/>
    <property type="project" value="UniProtKB-SubCell"/>
</dbReference>
<keyword evidence="8" id="KW-1133">Transmembrane helix</keyword>
<evidence type="ECO:0000256" key="6">
    <source>
        <dbReference type="ARBA" id="ARBA00022842"/>
    </source>
</evidence>
<comment type="subcellular location">
    <subcellularLocation>
        <location evidence="1">Membrane</location>
        <topology evidence="1">Multi-pass membrane protein</topology>
    </subcellularLocation>
</comment>
<dbReference type="GO" id="GO:0046872">
    <property type="term" value="F:metal ion binding"/>
    <property type="evidence" value="ECO:0007669"/>
    <property type="project" value="UniProtKB-KW"/>
</dbReference>
<gene>
    <name evidence="9" type="ORF">PSON_ATCC_30995.1.T2680017</name>
</gene>
<keyword evidence="6" id="KW-0460">Magnesium</keyword>
<keyword evidence="10" id="KW-1185">Reference proteome</keyword>
<evidence type="ECO:0000256" key="1">
    <source>
        <dbReference type="ARBA" id="ARBA00004141"/>
    </source>
</evidence>
<dbReference type="PANTHER" id="PTHR45630:SF8">
    <property type="entry name" value="CATION-TRANSPORTING ATPASE"/>
    <property type="match status" value="1"/>
</dbReference>
<comment type="caution">
    <text evidence="9">The sequence shown here is derived from an EMBL/GenBank/DDBJ whole genome shotgun (WGS) entry which is preliminary data.</text>
</comment>
<dbReference type="PANTHER" id="PTHR45630">
    <property type="entry name" value="CATION-TRANSPORTING ATPASE-RELATED"/>
    <property type="match status" value="1"/>
</dbReference>
<keyword evidence="8" id="KW-0812">Transmembrane</keyword>
<name>A0A8S1RNE8_9CILI</name>
<evidence type="ECO:0000256" key="3">
    <source>
        <dbReference type="ARBA" id="ARBA00022723"/>
    </source>
</evidence>
<reference evidence="9" key="1">
    <citation type="submission" date="2021-01" db="EMBL/GenBank/DDBJ databases">
        <authorList>
            <consortium name="Genoscope - CEA"/>
            <person name="William W."/>
        </authorList>
    </citation>
    <scope>NUCLEOTIDE SEQUENCE</scope>
</reference>
<feature type="transmembrane region" description="Helical" evidence="8">
    <location>
        <begin position="76"/>
        <end position="97"/>
    </location>
</feature>
<evidence type="ECO:0000313" key="9">
    <source>
        <dbReference type="EMBL" id="CAD8130191.1"/>
    </source>
</evidence>
<evidence type="ECO:0000256" key="4">
    <source>
        <dbReference type="ARBA" id="ARBA00022741"/>
    </source>
</evidence>
<dbReference type="InterPro" id="IPR006544">
    <property type="entry name" value="P-type_TPase_V"/>
</dbReference>
<dbReference type="Proteomes" id="UP000692954">
    <property type="component" value="Unassembled WGS sequence"/>
</dbReference>
<evidence type="ECO:0000256" key="7">
    <source>
        <dbReference type="ARBA" id="ARBA00022967"/>
    </source>
</evidence>
<sequence>MPIPKQSIQELSNDKYTLFEGINPSIINLLYQSYQDISTLKKHRFSNKNWLCFNERIILQKCIISFSFIKSVLYKLANFIGFGSHTLMLLHGLYLSFFHQIRLYLQQIKNIVRSNPVKTEDPGKVDTVFFDKTGTFSTLELYAKDYYPHQDSLLEIMDCYHHFTIIYQELEGDPMELEMFKQSDWKIYFDNQKYFKVQKYKKSFQVIKIFELNSHLQRMSVIALNEKDNQYYLFAKGSPQKIIELSNKKFDKSILEQQLQKFTYEGLRVIGLSYKLLNQDQIHFQRDILESQLNFSVYLL</sequence>